<sequence length="213" mass="23564">MRTRGIPNPLTKFSVIKVDLAIHLRHVQFVLTSPTIDMIKQEDSSDLSFIRHIIYPPSIPSDFQSTMASQRRIPILSQLKQAVQKVKFLLSFDATSWMLSSLSGNKRSPGRGLSFQARPSLLDCSGSSSSFGVVRGTSLSRASSLALSSPETPATAMSRSTSDASASGEDINLKADRFIEGFYRRLQMERQVSLELSYLKSKSLEKTPSLEFN</sequence>
<keyword evidence="2" id="KW-1185">Reference proteome</keyword>
<dbReference type="Pfam" id="PF05553">
    <property type="entry name" value="DUF761"/>
    <property type="match status" value="1"/>
</dbReference>
<gene>
    <name evidence="1" type="ORF">ZIOFF_051634</name>
</gene>
<accession>A0A8J5G2N4</accession>
<dbReference type="EMBL" id="JACMSC010000014">
    <property type="protein sequence ID" value="KAG6490344.1"/>
    <property type="molecule type" value="Genomic_DNA"/>
</dbReference>
<dbReference type="AlphaFoldDB" id="A0A8J5G2N4"/>
<proteinExistence type="predicted"/>
<evidence type="ECO:0000313" key="1">
    <source>
        <dbReference type="EMBL" id="KAG6490344.1"/>
    </source>
</evidence>
<dbReference type="InterPro" id="IPR008480">
    <property type="entry name" value="DUF761_pln"/>
</dbReference>
<dbReference type="Proteomes" id="UP000734854">
    <property type="component" value="Unassembled WGS sequence"/>
</dbReference>
<protein>
    <submittedName>
        <fullName evidence="1">Uncharacterized protein</fullName>
    </submittedName>
</protein>
<reference evidence="1 2" key="1">
    <citation type="submission" date="2020-08" db="EMBL/GenBank/DDBJ databases">
        <title>Plant Genome Project.</title>
        <authorList>
            <person name="Zhang R.-G."/>
        </authorList>
    </citation>
    <scope>NUCLEOTIDE SEQUENCE [LARGE SCALE GENOMIC DNA]</scope>
    <source>
        <tissue evidence="1">Rhizome</tissue>
    </source>
</reference>
<name>A0A8J5G2N4_ZINOF</name>
<evidence type="ECO:0000313" key="2">
    <source>
        <dbReference type="Proteomes" id="UP000734854"/>
    </source>
</evidence>
<comment type="caution">
    <text evidence="1">The sequence shown here is derived from an EMBL/GenBank/DDBJ whole genome shotgun (WGS) entry which is preliminary data.</text>
</comment>
<organism evidence="1 2">
    <name type="scientific">Zingiber officinale</name>
    <name type="common">Ginger</name>
    <name type="synonym">Amomum zingiber</name>
    <dbReference type="NCBI Taxonomy" id="94328"/>
    <lineage>
        <taxon>Eukaryota</taxon>
        <taxon>Viridiplantae</taxon>
        <taxon>Streptophyta</taxon>
        <taxon>Embryophyta</taxon>
        <taxon>Tracheophyta</taxon>
        <taxon>Spermatophyta</taxon>
        <taxon>Magnoliopsida</taxon>
        <taxon>Liliopsida</taxon>
        <taxon>Zingiberales</taxon>
        <taxon>Zingiberaceae</taxon>
        <taxon>Zingiber</taxon>
    </lineage>
</organism>